<keyword evidence="4" id="KW-0378">Hydrolase</keyword>
<protein>
    <recommendedName>
        <fullName evidence="7">Peptidase A1 domain-containing protein</fullName>
    </recommendedName>
</protein>
<keyword evidence="3" id="KW-0064">Aspartyl protease</keyword>
<evidence type="ECO:0000313" key="8">
    <source>
        <dbReference type="EMBL" id="CAH0552174.1"/>
    </source>
</evidence>
<dbReference type="SUPFAM" id="SSF50630">
    <property type="entry name" value="Acid proteases"/>
    <property type="match status" value="1"/>
</dbReference>
<dbReference type="EMBL" id="OV121133">
    <property type="protein sequence ID" value="CAH0552174.1"/>
    <property type="molecule type" value="Genomic_DNA"/>
</dbReference>
<dbReference type="GO" id="GO:0005764">
    <property type="term" value="C:lysosome"/>
    <property type="evidence" value="ECO:0007669"/>
    <property type="project" value="TreeGrafter"/>
</dbReference>
<dbReference type="PROSITE" id="PS51767">
    <property type="entry name" value="PEPTIDASE_A1"/>
    <property type="match status" value="1"/>
</dbReference>
<reference evidence="8" key="1">
    <citation type="submission" date="2021-12" db="EMBL/GenBank/DDBJ databases">
        <authorList>
            <person name="King R."/>
        </authorList>
    </citation>
    <scope>NUCLEOTIDE SEQUENCE</scope>
</reference>
<dbReference type="Proteomes" id="UP001154078">
    <property type="component" value="Chromosome 2"/>
</dbReference>
<comment type="similarity">
    <text evidence="1">Belongs to the peptidase A1 family.</text>
</comment>
<dbReference type="InterPro" id="IPR001461">
    <property type="entry name" value="Aspartic_peptidase_A1"/>
</dbReference>
<feature type="active site" evidence="5">
    <location>
        <position position="103"/>
    </location>
</feature>
<dbReference type="FunFam" id="2.40.70.10:FF:000115">
    <property type="entry name" value="Lysosomal aspartic protease"/>
    <property type="match status" value="1"/>
</dbReference>
<organism evidence="8 9">
    <name type="scientific">Brassicogethes aeneus</name>
    <name type="common">Rape pollen beetle</name>
    <name type="synonym">Meligethes aeneus</name>
    <dbReference type="NCBI Taxonomy" id="1431903"/>
    <lineage>
        <taxon>Eukaryota</taxon>
        <taxon>Metazoa</taxon>
        <taxon>Ecdysozoa</taxon>
        <taxon>Arthropoda</taxon>
        <taxon>Hexapoda</taxon>
        <taxon>Insecta</taxon>
        <taxon>Pterygota</taxon>
        <taxon>Neoptera</taxon>
        <taxon>Endopterygota</taxon>
        <taxon>Coleoptera</taxon>
        <taxon>Polyphaga</taxon>
        <taxon>Cucujiformia</taxon>
        <taxon>Nitidulidae</taxon>
        <taxon>Meligethinae</taxon>
        <taxon>Brassicogethes</taxon>
    </lineage>
</organism>
<dbReference type="PRINTS" id="PR00792">
    <property type="entry name" value="PEPSIN"/>
</dbReference>
<evidence type="ECO:0000256" key="6">
    <source>
        <dbReference type="PIRSR" id="PIRSR601461-2"/>
    </source>
</evidence>
<gene>
    <name evidence="8" type="ORF">MELIAE_LOCUS4609</name>
</gene>
<dbReference type="PANTHER" id="PTHR47966">
    <property type="entry name" value="BETA-SITE APP-CLEAVING ENZYME, ISOFORM A-RELATED"/>
    <property type="match status" value="1"/>
</dbReference>
<accession>A0A9P0FGF6</accession>
<evidence type="ECO:0000256" key="3">
    <source>
        <dbReference type="ARBA" id="ARBA00022750"/>
    </source>
</evidence>
<dbReference type="GO" id="GO:0006508">
    <property type="term" value="P:proteolysis"/>
    <property type="evidence" value="ECO:0007669"/>
    <property type="project" value="UniProtKB-KW"/>
</dbReference>
<evidence type="ECO:0000256" key="4">
    <source>
        <dbReference type="ARBA" id="ARBA00022801"/>
    </source>
</evidence>
<proteinExistence type="inferred from homology"/>
<keyword evidence="2" id="KW-0645">Protease</keyword>
<name>A0A9P0FGF6_BRAAE</name>
<dbReference type="OrthoDB" id="771136at2759"/>
<evidence type="ECO:0000313" key="9">
    <source>
        <dbReference type="Proteomes" id="UP001154078"/>
    </source>
</evidence>
<keyword evidence="9" id="KW-1185">Reference proteome</keyword>
<dbReference type="InterPro" id="IPR021109">
    <property type="entry name" value="Peptidase_aspartic_dom_sf"/>
</dbReference>
<dbReference type="InterPro" id="IPR033121">
    <property type="entry name" value="PEPTIDASE_A1"/>
</dbReference>
<dbReference type="AlphaFoldDB" id="A0A9P0FGF6"/>
<feature type="active site" evidence="5">
    <location>
        <position position="301"/>
    </location>
</feature>
<evidence type="ECO:0000259" key="7">
    <source>
        <dbReference type="PROSITE" id="PS51767"/>
    </source>
</evidence>
<dbReference type="Gene3D" id="2.40.70.10">
    <property type="entry name" value="Acid Proteases"/>
    <property type="match status" value="2"/>
</dbReference>
<sequence>MGMRVLFSILCSFTLFSGVYLLLINKNGGIDIPLKRQKTPREEFLNAPDLTKYGKEFVDLTKKHHHKGNRTNDSIALYRYLDNEFFGEIIIGHPGQKFKVNFDTAWNLAWVISSKCNYWETPGCWLHNKYDHTKSSEYKPDGRPYSVQDGSFKLSGFYAYDNISIAHSNVTKQSFVEMVQVPPSWFLNKADGILGLGVKNDDYDPFFYTLLKQKKIKNPIFSIYINSNRDSKRGGNIILGYIEHRHIHKNKDKVPDPIKYLPVDAGQYWQFTVDKIYLEQVIPPSKENAIFCNNTCKAIVDTSSNAIVGPKKDIEKINDILKAKAFFNSNRYTVDCNTIKVLPRIAIVLGGQNFNLSGPDYITKMPVGPATYCMSAFQPSETVTEETMWVIGGAFLSKYYSIYNIAERTIGFVRAASA</sequence>
<dbReference type="Pfam" id="PF00026">
    <property type="entry name" value="Asp"/>
    <property type="match status" value="1"/>
</dbReference>
<dbReference type="GO" id="GO:0004190">
    <property type="term" value="F:aspartic-type endopeptidase activity"/>
    <property type="evidence" value="ECO:0007669"/>
    <property type="project" value="UniProtKB-KW"/>
</dbReference>
<feature type="disulfide bond" evidence="6">
    <location>
        <begin position="336"/>
        <end position="373"/>
    </location>
</feature>
<evidence type="ECO:0000256" key="5">
    <source>
        <dbReference type="PIRSR" id="PIRSR601461-1"/>
    </source>
</evidence>
<evidence type="ECO:0000256" key="1">
    <source>
        <dbReference type="ARBA" id="ARBA00007447"/>
    </source>
</evidence>
<feature type="domain" description="Peptidase A1" evidence="7">
    <location>
        <begin position="85"/>
        <end position="413"/>
    </location>
</feature>
<evidence type="ECO:0000256" key="2">
    <source>
        <dbReference type="ARBA" id="ARBA00022670"/>
    </source>
</evidence>
<keyword evidence="6" id="KW-1015">Disulfide bond</keyword>
<dbReference type="PANTHER" id="PTHR47966:SF51">
    <property type="entry name" value="BETA-SITE APP-CLEAVING ENZYME, ISOFORM A-RELATED"/>
    <property type="match status" value="1"/>
</dbReference>
<feature type="disulfide bond" evidence="6">
    <location>
        <begin position="116"/>
        <end position="124"/>
    </location>
</feature>